<protein>
    <submittedName>
        <fullName evidence="1">Zinc/iron-chelating domain-containing protein</fullName>
    </submittedName>
</protein>
<dbReference type="AlphaFoldDB" id="A0A2S7W8S3"/>
<dbReference type="InterPro" id="IPR005358">
    <property type="entry name" value="Puta_zinc/iron-chelating_dom"/>
</dbReference>
<evidence type="ECO:0000313" key="1">
    <source>
        <dbReference type="EMBL" id="PQJ74017.1"/>
    </source>
</evidence>
<gene>
    <name evidence="1" type="ORF">BTO13_01450</name>
</gene>
<dbReference type="Proteomes" id="UP000237608">
    <property type="component" value="Unassembled WGS sequence"/>
</dbReference>
<name>A0A2S7W8S3_9FLAO</name>
<dbReference type="OrthoDB" id="665764at2"/>
<reference evidence="1 2" key="1">
    <citation type="submission" date="2016-12" db="EMBL/GenBank/DDBJ databases">
        <title>Trade-off between light-utilization and light-protection in marine flavobacteria.</title>
        <authorList>
            <person name="Kumagai Y."/>
            <person name="Yoshizawa S."/>
            <person name="Kogure K."/>
            <person name="Iwasaki W."/>
        </authorList>
    </citation>
    <scope>NUCLEOTIDE SEQUENCE [LARGE SCALE GENOMIC DNA]</scope>
    <source>
        <strain evidence="1 2">KCTC 22729</strain>
    </source>
</reference>
<dbReference type="PANTHER" id="PTHR35866">
    <property type="entry name" value="PUTATIVE-RELATED"/>
    <property type="match status" value="1"/>
</dbReference>
<organism evidence="1 2">
    <name type="scientific">Polaribacter gangjinensis</name>
    <dbReference type="NCBI Taxonomy" id="574710"/>
    <lineage>
        <taxon>Bacteria</taxon>
        <taxon>Pseudomonadati</taxon>
        <taxon>Bacteroidota</taxon>
        <taxon>Flavobacteriia</taxon>
        <taxon>Flavobacteriales</taxon>
        <taxon>Flavobacteriaceae</taxon>
    </lineage>
</organism>
<comment type="caution">
    <text evidence="1">The sequence shown here is derived from an EMBL/GenBank/DDBJ whole genome shotgun (WGS) entry which is preliminary data.</text>
</comment>
<dbReference type="Pfam" id="PF03692">
    <property type="entry name" value="CxxCxxCC"/>
    <property type="match status" value="1"/>
</dbReference>
<dbReference type="RefSeq" id="WP_105045170.1">
    <property type="nucleotide sequence ID" value="NZ_CP150662.1"/>
</dbReference>
<accession>A0A2S7W8S3</accession>
<evidence type="ECO:0000313" key="2">
    <source>
        <dbReference type="Proteomes" id="UP000237608"/>
    </source>
</evidence>
<keyword evidence="2" id="KW-1185">Reference proteome</keyword>
<dbReference type="EMBL" id="MSCL01000001">
    <property type="protein sequence ID" value="PQJ74017.1"/>
    <property type="molecule type" value="Genomic_DNA"/>
</dbReference>
<dbReference type="PANTHER" id="PTHR35866:SF1">
    <property type="entry name" value="YKGJ FAMILY CYSTEINE CLUSTER PROTEIN"/>
    <property type="match status" value="1"/>
</dbReference>
<sequence>MEEYLKQLPKLAAQTKKENQQYFALLKKRTPKNLDYIMQELHDAAFEKTDCLSCGNCCKTTSPIFTEKDIERISKYLKMKILHFTNQYLRRDEDDFMVLKTAPCSFLDLQNNECTIYDVRPKACSEYPHTNRRKFIQIANLTIENTAICPATFKIVEDLKKRIPFDMSKK</sequence>
<proteinExistence type="predicted"/>